<dbReference type="InterPro" id="IPR017584">
    <property type="entry name" value="Pyridine_nucleo_diS_OxRdtase_N"/>
</dbReference>
<dbReference type="GO" id="GO:0005737">
    <property type="term" value="C:cytoplasm"/>
    <property type="evidence" value="ECO:0007669"/>
    <property type="project" value="TreeGrafter"/>
</dbReference>
<dbReference type="SUPFAM" id="SSF56042">
    <property type="entry name" value="PurM C-terminal domain-like"/>
    <property type="match status" value="1"/>
</dbReference>
<dbReference type="CDD" id="cd02195">
    <property type="entry name" value="SelD"/>
    <property type="match status" value="1"/>
</dbReference>
<evidence type="ECO:0000259" key="8">
    <source>
        <dbReference type="Pfam" id="PF07992"/>
    </source>
</evidence>
<dbReference type="Pfam" id="PF02769">
    <property type="entry name" value="AIRS_C"/>
    <property type="match status" value="1"/>
</dbReference>
<keyword evidence="5" id="KW-0711">Selenium</keyword>
<reference evidence="10" key="1">
    <citation type="submission" date="2017-08" db="EMBL/GenBank/DDBJ databases">
        <title>A dynamic microbial community with high functional redundancy inhabits the cold, oxic subseafloor aquifer.</title>
        <authorList>
            <person name="Tully B.J."/>
            <person name="Wheat C.G."/>
            <person name="Glazer B.T."/>
            <person name="Huber J.A."/>
        </authorList>
    </citation>
    <scope>NUCLEOTIDE SEQUENCE [LARGE SCALE GENOMIC DNA]</scope>
</reference>
<dbReference type="GO" id="GO:0016260">
    <property type="term" value="P:selenocysteine biosynthetic process"/>
    <property type="evidence" value="ECO:0007669"/>
    <property type="project" value="TreeGrafter"/>
</dbReference>
<evidence type="ECO:0000256" key="1">
    <source>
        <dbReference type="ARBA" id="ARBA00022679"/>
    </source>
</evidence>
<accession>A0A2A4XG04</accession>
<dbReference type="GO" id="GO:0016491">
    <property type="term" value="F:oxidoreductase activity"/>
    <property type="evidence" value="ECO:0007669"/>
    <property type="project" value="InterPro"/>
</dbReference>
<dbReference type="InterPro" id="IPR036676">
    <property type="entry name" value="PurM-like_C_sf"/>
</dbReference>
<evidence type="ECO:0000256" key="5">
    <source>
        <dbReference type="ARBA" id="ARBA00023266"/>
    </source>
</evidence>
<evidence type="ECO:0000313" key="10">
    <source>
        <dbReference type="Proteomes" id="UP000218767"/>
    </source>
</evidence>
<dbReference type="PANTHER" id="PTHR10256">
    <property type="entry name" value="SELENIDE, WATER DIKINASE"/>
    <property type="match status" value="1"/>
</dbReference>
<dbReference type="InterPro" id="IPR036921">
    <property type="entry name" value="PurM-like_N_sf"/>
</dbReference>
<evidence type="ECO:0000259" key="7">
    <source>
        <dbReference type="Pfam" id="PF02769"/>
    </source>
</evidence>
<evidence type="ECO:0000256" key="2">
    <source>
        <dbReference type="ARBA" id="ARBA00022741"/>
    </source>
</evidence>
<dbReference type="AlphaFoldDB" id="A0A2A4XG04"/>
<feature type="domain" description="PurM-like C-terminal" evidence="7">
    <location>
        <begin position="576"/>
        <end position="748"/>
    </location>
</feature>
<dbReference type="InterPro" id="IPR010918">
    <property type="entry name" value="PurM-like_C_dom"/>
</dbReference>
<dbReference type="Pfam" id="PF00586">
    <property type="entry name" value="AIRS"/>
    <property type="match status" value="1"/>
</dbReference>
<organism evidence="9 10">
    <name type="scientific">SAR86 cluster bacterium</name>
    <dbReference type="NCBI Taxonomy" id="2030880"/>
    <lineage>
        <taxon>Bacteria</taxon>
        <taxon>Pseudomonadati</taxon>
        <taxon>Pseudomonadota</taxon>
        <taxon>Gammaproteobacteria</taxon>
        <taxon>SAR86 cluster</taxon>
    </lineage>
</organism>
<comment type="caution">
    <text evidence="9">The sequence shown here is derived from an EMBL/GenBank/DDBJ whole genome shotgun (WGS) entry which is preliminary data.</text>
</comment>
<evidence type="ECO:0000313" key="9">
    <source>
        <dbReference type="EMBL" id="PCI80955.1"/>
    </source>
</evidence>
<evidence type="ECO:0000256" key="3">
    <source>
        <dbReference type="ARBA" id="ARBA00022777"/>
    </source>
</evidence>
<keyword evidence="1" id="KW-0808">Transferase</keyword>
<dbReference type="NCBIfam" id="TIGR03169">
    <property type="entry name" value="Nterm_to_SelD"/>
    <property type="match status" value="1"/>
</dbReference>
<dbReference type="NCBIfam" id="TIGR00476">
    <property type="entry name" value="selD"/>
    <property type="match status" value="1"/>
</dbReference>
<dbReference type="SUPFAM" id="SSF55326">
    <property type="entry name" value="PurM N-terminal domain-like"/>
    <property type="match status" value="1"/>
</dbReference>
<dbReference type="GO" id="GO:0005524">
    <property type="term" value="F:ATP binding"/>
    <property type="evidence" value="ECO:0007669"/>
    <property type="project" value="UniProtKB-KW"/>
</dbReference>
<dbReference type="Proteomes" id="UP000218767">
    <property type="component" value="Unassembled WGS sequence"/>
</dbReference>
<dbReference type="Gene3D" id="3.30.1330.10">
    <property type="entry name" value="PurM-like, N-terminal domain"/>
    <property type="match status" value="1"/>
</dbReference>
<dbReference type="InterPro" id="IPR016188">
    <property type="entry name" value="PurM-like_N"/>
</dbReference>
<dbReference type="Gene3D" id="3.90.650.10">
    <property type="entry name" value="PurM-like C-terminal domain"/>
    <property type="match status" value="1"/>
</dbReference>
<dbReference type="EMBL" id="NVUL01000007">
    <property type="protein sequence ID" value="PCI80955.1"/>
    <property type="molecule type" value="Genomic_DNA"/>
</dbReference>
<sequence>MKSNTNSPIVKQLVLIGGGHSHLAVLKQFGMNPVPGLGLTLISRDIETPYSGSLPGHISGIYESDDIHIDLRPLAQFAGARLIQSEITRIDFEQKIIHCEGRPTIEFDLISLNIGSKPNAIKIPGASTFAIGIKPIDQFLVHWQQLYADILATIGSEKKRYRLLIVGGGPASVELAFAAQQRIHRELSIKNYKDSPLEICIVTADKEVLKFHNSKVRQFVKAELATRGIEVLQEHEVIEFGAGKIHCNNERTIEADSMIYATGASIPSWPEECGLAIGEDGFIEVNDFLQSTSHEFVFAAGDAATIKGEPRPKSGVYAVRQGKPLADNLQRFATAKSLKRYSPQKHALALISLGNKKAIASRNNLFFQGRSVWSLKHSIDTAFIRKYSQFPVMPDNFEIAKGLVDDATEQQLRKHAMRCAGCGAKIAGDALQEVLQELPRHENKDILSSGSAIEDAALIQLDDGRVLLQSVDQLSAFISDPWLFAKIASNHCMSDIYAMGCMPHSALAIVGVPAASKKISKGQLREIMHGCSEALQENDCALVGGHSAESKDLQFGLCVNGFAERDALLSKDGMQTGDIVILCKPLGTGTLLAADMRCKARHRWMEEALTQMLISNRKAAQCFIQYKATACTDITGFGLAGHLFEMLTPNNVELELSLADLPVLNGALETLKQGILSSLHADNSLVSRDIFNSEAFRDDPRFDLLFDPQTAGGLLASVAESQAEDCIKQLRESGYAQAKAIGRVAKTGAELPALILK</sequence>
<dbReference type="InterPro" id="IPR004536">
    <property type="entry name" value="SPS/SelD"/>
</dbReference>
<name>A0A2A4XG04_9GAMM</name>
<dbReference type="Gene3D" id="3.50.50.100">
    <property type="match status" value="1"/>
</dbReference>
<gene>
    <name evidence="9" type="primary">selD</name>
    <name evidence="9" type="ORF">COB20_02350</name>
</gene>
<protein>
    <submittedName>
        <fullName evidence="9">Selenide, water dikinase SelD</fullName>
    </submittedName>
</protein>
<dbReference type="InterPro" id="IPR036188">
    <property type="entry name" value="FAD/NAD-bd_sf"/>
</dbReference>
<feature type="domain" description="FAD/NAD(P)-binding" evidence="8">
    <location>
        <begin position="12"/>
        <end position="322"/>
    </location>
</feature>
<proteinExistence type="predicted"/>
<dbReference type="GO" id="GO:0004756">
    <property type="term" value="F:selenide, water dikinase activity"/>
    <property type="evidence" value="ECO:0007669"/>
    <property type="project" value="TreeGrafter"/>
</dbReference>
<keyword evidence="4" id="KW-0067">ATP-binding</keyword>
<keyword evidence="2" id="KW-0547">Nucleotide-binding</keyword>
<dbReference type="Pfam" id="PF07992">
    <property type="entry name" value="Pyr_redox_2"/>
    <property type="match status" value="1"/>
</dbReference>
<feature type="domain" description="PurM-like N-terminal" evidence="6">
    <location>
        <begin position="454"/>
        <end position="559"/>
    </location>
</feature>
<evidence type="ECO:0000256" key="4">
    <source>
        <dbReference type="ARBA" id="ARBA00022840"/>
    </source>
</evidence>
<dbReference type="SUPFAM" id="SSF51905">
    <property type="entry name" value="FAD/NAD(P)-binding domain"/>
    <property type="match status" value="2"/>
</dbReference>
<evidence type="ECO:0000259" key="6">
    <source>
        <dbReference type="Pfam" id="PF00586"/>
    </source>
</evidence>
<dbReference type="PANTHER" id="PTHR10256:SF0">
    <property type="entry name" value="INACTIVE SELENIDE, WATER DIKINASE-LIKE PROTEIN-RELATED"/>
    <property type="match status" value="1"/>
</dbReference>
<keyword evidence="3 9" id="KW-0418">Kinase</keyword>
<dbReference type="InterPro" id="IPR023753">
    <property type="entry name" value="FAD/NAD-binding_dom"/>
</dbReference>